<sequence length="76" mass="8637">MQVKLVGVQHVNFTNNAGEVINGTKLFCAFRDENVEGLRTESFFVKPEIKIPECKINDAIELSFNMKGKIEMIYKA</sequence>
<evidence type="ECO:0000313" key="1">
    <source>
        <dbReference type="EMBL" id="CUN37431.1"/>
    </source>
</evidence>
<reference evidence="1 2" key="1">
    <citation type="submission" date="2015-09" db="EMBL/GenBank/DDBJ databases">
        <authorList>
            <consortium name="Pathogen Informatics"/>
        </authorList>
    </citation>
    <scope>NUCLEOTIDE SEQUENCE [LARGE SCALE GENOMIC DNA]</scope>
    <source>
        <strain evidence="1 2">2789STDY5608835</strain>
    </source>
</reference>
<dbReference type="EMBL" id="CYYR01000001">
    <property type="protein sequence ID" value="CUN37431.1"/>
    <property type="molecule type" value="Genomic_DNA"/>
</dbReference>
<dbReference type="AlphaFoldDB" id="A0A173WD93"/>
<evidence type="ECO:0000313" key="2">
    <source>
        <dbReference type="Proteomes" id="UP000095395"/>
    </source>
</evidence>
<dbReference type="Proteomes" id="UP000095395">
    <property type="component" value="Unassembled WGS sequence"/>
</dbReference>
<accession>A0A173WD93</accession>
<organism evidence="1 2">
    <name type="scientific">Roseburia inulinivorans</name>
    <dbReference type="NCBI Taxonomy" id="360807"/>
    <lineage>
        <taxon>Bacteria</taxon>
        <taxon>Bacillati</taxon>
        <taxon>Bacillota</taxon>
        <taxon>Clostridia</taxon>
        <taxon>Lachnospirales</taxon>
        <taxon>Lachnospiraceae</taxon>
        <taxon>Roseburia</taxon>
    </lineage>
</organism>
<gene>
    <name evidence="1" type="ORF">ERS852392_00156</name>
</gene>
<protein>
    <submittedName>
        <fullName evidence="1">Uncharacterized protein</fullName>
    </submittedName>
</protein>
<dbReference type="RefSeq" id="WP_055300834.1">
    <property type="nucleotide sequence ID" value="NZ_CYYR01000001.1"/>
</dbReference>
<name>A0A173WD93_9FIRM</name>
<proteinExistence type="predicted"/>